<dbReference type="RefSeq" id="WP_310918658.1">
    <property type="nucleotide sequence ID" value="NZ_JAMQON010000001.1"/>
</dbReference>
<proteinExistence type="predicted"/>
<protein>
    <submittedName>
        <fullName evidence="1">Uncharacterized protein</fullName>
    </submittedName>
</protein>
<dbReference type="Proteomes" id="UP001259659">
    <property type="component" value="Unassembled WGS sequence"/>
</dbReference>
<dbReference type="EMBL" id="JAMQON010000001">
    <property type="protein sequence ID" value="MDS0259069.1"/>
    <property type="molecule type" value="Genomic_DNA"/>
</dbReference>
<evidence type="ECO:0000313" key="1">
    <source>
        <dbReference type="EMBL" id="MDS0259069.1"/>
    </source>
</evidence>
<keyword evidence="2" id="KW-1185">Reference proteome</keyword>
<organism evidence="1 2">
    <name type="scientific">Haloarcula saliterrae</name>
    <dbReference type="NCBI Taxonomy" id="2950534"/>
    <lineage>
        <taxon>Archaea</taxon>
        <taxon>Methanobacteriati</taxon>
        <taxon>Methanobacteriota</taxon>
        <taxon>Stenosarchaea group</taxon>
        <taxon>Halobacteria</taxon>
        <taxon>Halobacteriales</taxon>
        <taxon>Haloarculaceae</taxon>
        <taxon>Haloarcula</taxon>
    </lineage>
</organism>
<evidence type="ECO:0000313" key="2">
    <source>
        <dbReference type="Proteomes" id="UP001259659"/>
    </source>
</evidence>
<reference evidence="1 2" key="1">
    <citation type="submission" date="2022-06" db="EMBL/GenBank/DDBJ databases">
        <title>Haloarcula sp. a new haloarchaeum isolate from saline soil.</title>
        <authorList>
            <person name="Strakova D."/>
            <person name="Galisteo C."/>
            <person name="Sanchez-Porro C."/>
            <person name="Ventosa A."/>
        </authorList>
    </citation>
    <scope>NUCLEOTIDE SEQUENCE [LARGE SCALE GENOMIC DNA]</scope>
    <source>
        <strain evidence="1 2">S1CR25-12</strain>
    </source>
</reference>
<accession>A0ABU2F9Z5</accession>
<comment type="caution">
    <text evidence="1">The sequence shown here is derived from an EMBL/GenBank/DDBJ whole genome shotgun (WGS) entry which is preliminary data.</text>
</comment>
<gene>
    <name evidence="1" type="ORF">NDI56_06655</name>
</gene>
<name>A0ABU2F9Z5_9EURY</name>
<sequence length="62" mass="6428">MNSNHATCPGCEATITAEKDVEFIQIEKEEPPLLSASGIKKMYVIACGSCEAILGGGVGMPS</sequence>